<sequence>MRLKLLSFLLLGLVVLGFFGSAGIGNGDKDKACQSGRTTGLTGGTIVQKGEFAGVDNQVLTTMEVAAG</sequence>
<proteinExistence type="predicted"/>
<dbReference type="EMBL" id="CP099582">
    <property type="protein sequence ID" value="USS40460.1"/>
    <property type="molecule type" value="Genomic_DNA"/>
</dbReference>
<protein>
    <submittedName>
        <fullName evidence="1">Uncharacterized protein</fullName>
    </submittedName>
</protein>
<reference evidence="1" key="2">
    <citation type="submission" date="2022-06" db="EMBL/GenBank/DDBJ databases">
        <authorList>
            <person name="Park Y.-J."/>
        </authorList>
    </citation>
    <scope>NUCLEOTIDE SEQUENCE</scope>
    <source>
        <strain evidence="1">TY</strain>
    </source>
</reference>
<evidence type="ECO:0000313" key="2">
    <source>
        <dbReference type="Proteomes" id="UP001055732"/>
    </source>
</evidence>
<dbReference type="Proteomes" id="UP001055732">
    <property type="component" value="Chromosome"/>
</dbReference>
<dbReference type="AlphaFoldDB" id="A0A9E7MX71"/>
<reference evidence="1" key="1">
    <citation type="journal article" date="1998" name="Int. J. Syst. Bacteriol. 48 Pt">
        <title>Thermococcus guaymasensis sp. nov. and Thermococcus aggregans sp. nov., two novel thermophilic archaea isolated from the Guaymas Basin hydrothermal vent site.</title>
        <authorList>
            <person name="Canganella F."/>
            <person name="Jones W.J."/>
            <person name="Gambacorta A."/>
            <person name="Antranikian G."/>
        </authorList>
    </citation>
    <scope>NUCLEOTIDE SEQUENCE</scope>
    <source>
        <strain evidence="1">TY</strain>
    </source>
</reference>
<keyword evidence="2" id="KW-1185">Reference proteome</keyword>
<name>A0A9E7MX71_THEAG</name>
<dbReference type="KEGG" id="tagg:NF865_09175"/>
<dbReference type="RefSeq" id="WP_253304416.1">
    <property type="nucleotide sequence ID" value="NZ_CP099582.1"/>
</dbReference>
<gene>
    <name evidence="1" type="ORF">NF865_09175</name>
</gene>
<accession>A0A9E7MX71</accession>
<evidence type="ECO:0000313" key="1">
    <source>
        <dbReference type="EMBL" id="USS40460.1"/>
    </source>
</evidence>
<organism evidence="1 2">
    <name type="scientific">Thermococcus aggregans</name>
    <dbReference type="NCBI Taxonomy" id="110163"/>
    <lineage>
        <taxon>Archaea</taxon>
        <taxon>Methanobacteriati</taxon>
        <taxon>Methanobacteriota</taxon>
        <taxon>Thermococci</taxon>
        <taxon>Thermococcales</taxon>
        <taxon>Thermococcaceae</taxon>
        <taxon>Thermococcus</taxon>
    </lineage>
</organism>